<organism evidence="2">
    <name type="scientific">Cyanothece sp. (strain PCC 7425 / ATCC 29141)</name>
    <dbReference type="NCBI Taxonomy" id="395961"/>
    <lineage>
        <taxon>Bacteria</taxon>
        <taxon>Bacillati</taxon>
        <taxon>Cyanobacteriota</taxon>
        <taxon>Cyanophyceae</taxon>
        <taxon>Gomontiellales</taxon>
        <taxon>Cyanothecaceae</taxon>
        <taxon>Cyanothece</taxon>
    </lineage>
</organism>
<dbReference type="HOGENOM" id="CLU_163140_9_2_3"/>
<evidence type="ECO:0000313" key="2">
    <source>
        <dbReference type="EMBL" id="ACL45029.1"/>
    </source>
</evidence>
<dbReference type="Pfam" id="PF10047">
    <property type="entry name" value="DUF2281"/>
    <property type="match status" value="1"/>
</dbReference>
<protein>
    <recommendedName>
        <fullName evidence="1">DUF2281 domain-containing protein</fullName>
    </recommendedName>
</protein>
<proteinExistence type="predicted"/>
<reference evidence="2" key="1">
    <citation type="submission" date="2009-01" db="EMBL/GenBank/DDBJ databases">
        <title>Complete sequence of chromosome Cyanothece sp. PCC 7425.</title>
        <authorList>
            <consortium name="US DOE Joint Genome Institute"/>
            <person name="Lucas S."/>
            <person name="Copeland A."/>
            <person name="Lapidus A."/>
            <person name="Glavina del Rio T."/>
            <person name="Dalin E."/>
            <person name="Tice H."/>
            <person name="Bruce D."/>
            <person name="Goodwin L."/>
            <person name="Pitluck S."/>
            <person name="Sims D."/>
            <person name="Meineke L."/>
            <person name="Brettin T."/>
            <person name="Detter J.C."/>
            <person name="Han C."/>
            <person name="Larimer F."/>
            <person name="Land M."/>
            <person name="Hauser L."/>
            <person name="Kyrpides N."/>
            <person name="Ovchinnikova G."/>
            <person name="Liberton M."/>
            <person name="Stoeckel J."/>
            <person name="Banerjee A."/>
            <person name="Singh A."/>
            <person name="Page L."/>
            <person name="Sato H."/>
            <person name="Zhao L."/>
            <person name="Sherman L."/>
            <person name="Pakrasi H."/>
            <person name="Richardson P."/>
        </authorList>
    </citation>
    <scope>NUCLEOTIDE SEQUENCE</scope>
    <source>
        <strain evidence="2">PCC 7425</strain>
    </source>
</reference>
<dbReference type="KEGG" id="cyn:Cyan7425_2681"/>
<dbReference type="AlphaFoldDB" id="B8HJS6"/>
<sequence>MMTVEAEIIETVSQMPESLKQELLHYAKYLFENYSQVEAAQADVGQPKKKRGGFGILKGKIWMADDFDEPLEDLKEYM</sequence>
<gene>
    <name evidence="2" type="ordered locus">Cyan7425_2681</name>
</gene>
<dbReference type="EMBL" id="CP001344">
    <property type="protein sequence ID" value="ACL45029.1"/>
    <property type="molecule type" value="Genomic_DNA"/>
</dbReference>
<dbReference type="InterPro" id="IPR018739">
    <property type="entry name" value="DUF2281"/>
</dbReference>
<dbReference type="eggNOG" id="ENOG503154K">
    <property type="taxonomic scope" value="Bacteria"/>
</dbReference>
<name>B8HJS6_CYAP4</name>
<evidence type="ECO:0000259" key="1">
    <source>
        <dbReference type="Pfam" id="PF10047"/>
    </source>
</evidence>
<accession>B8HJS6</accession>
<feature type="domain" description="DUF2281" evidence="1">
    <location>
        <begin position="7"/>
        <end position="77"/>
    </location>
</feature>